<dbReference type="SUPFAM" id="SSF111418">
    <property type="entry name" value="Hormone receptor domain"/>
    <property type="match status" value="1"/>
</dbReference>
<evidence type="ECO:0000256" key="11">
    <source>
        <dbReference type="ARBA" id="ARBA00023170"/>
    </source>
</evidence>
<dbReference type="InterPro" id="IPR000832">
    <property type="entry name" value="GPCR_2_secretin-like"/>
</dbReference>
<dbReference type="InterPro" id="IPR001879">
    <property type="entry name" value="GPCR_2_extracellular_dom"/>
</dbReference>
<evidence type="ECO:0000259" key="19">
    <source>
        <dbReference type="PROSITE" id="PS50261"/>
    </source>
</evidence>
<feature type="transmembrane region" description="Helical" evidence="16">
    <location>
        <begin position="164"/>
        <end position="190"/>
    </location>
</feature>
<evidence type="ECO:0000256" key="12">
    <source>
        <dbReference type="ARBA" id="ARBA00023180"/>
    </source>
</evidence>
<dbReference type="InterPro" id="IPR001688">
    <property type="entry name" value="GPCR_2_calcitonin_rcpt"/>
</dbReference>
<keyword evidence="9 16" id="KW-0472">Membrane</keyword>
<dbReference type="InterPro" id="IPR050332">
    <property type="entry name" value="GPCR_2"/>
</dbReference>
<feature type="transmembrane region" description="Helical" evidence="16">
    <location>
        <begin position="202"/>
        <end position="220"/>
    </location>
</feature>
<dbReference type="Proteomes" id="UP000694915">
    <property type="component" value="Linkage group LG10"/>
</dbReference>
<dbReference type="CDD" id="cd15274">
    <property type="entry name" value="7tmB1_calcitonin_R"/>
    <property type="match status" value="1"/>
</dbReference>
<dbReference type="InterPro" id="IPR017981">
    <property type="entry name" value="GPCR_2-like_7TM"/>
</dbReference>
<dbReference type="Pfam" id="PF02793">
    <property type="entry name" value="HRM"/>
    <property type="match status" value="1"/>
</dbReference>
<organism evidence="20 21">
    <name type="scientific">Microtus ochrogaster</name>
    <name type="common">Prairie vole</name>
    <dbReference type="NCBI Taxonomy" id="79684"/>
    <lineage>
        <taxon>Eukaryota</taxon>
        <taxon>Metazoa</taxon>
        <taxon>Chordata</taxon>
        <taxon>Craniata</taxon>
        <taxon>Vertebrata</taxon>
        <taxon>Euteleostomi</taxon>
        <taxon>Mammalia</taxon>
        <taxon>Eutheria</taxon>
        <taxon>Euarchontoglires</taxon>
        <taxon>Glires</taxon>
        <taxon>Rodentia</taxon>
        <taxon>Myomorpha</taxon>
        <taxon>Muroidea</taxon>
        <taxon>Cricetidae</taxon>
        <taxon>Arvicolinae</taxon>
        <taxon>Microtus</taxon>
    </lineage>
</organism>
<accession>A0ABM0LD61</accession>
<evidence type="ECO:0000256" key="4">
    <source>
        <dbReference type="ARBA" id="ARBA00022475"/>
    </source>
</evidence>
<reference evidence="21" key="1">
    <citation type="submission" date="2025-08" db="UniProtKB">
        <authorList>
            <consortium name="RefSeq"/>
        </authorList>
    </citation>
    <scope>IDENTIFICATION</scope>
</reference>
<dbReference type="SMART" id="SM00008">
    <property type="entry name" value="HormR"/>
    <property type="match status" value="1"/>
</dbReference>
<keyword evidence="10" id="KW-1015">Disulfide bond</keyword>
<evidence type="ECO:0000256" key="9">
    <source>
        <dbReference type="ARBA" id="ARBA00023136"/>
    </source>
</evidence>
<keyword evidence="20" id="KW-1185">Reference proteome</keyword>
<keyword evidence="12" id="KW-0325">Glycoprotein</keyword>
<dbReference type="PANTHER" id="PTHR45620:SF8">
    <property type="entry name" value="CALCITONIN RECEPTOR"/>
    <property type="match status" value="1"/>
</dbReference>
<dbReference type="Gene3D" id="1.20.1070.10">
    <property type="entry name" value="Rhodopsin 7-helix transmembrane proteins"/>
    <property type="match status" value="1"/>
</dbReference>
<dbReference type="PRINTS" id="PR00361">
    <property type="entry name" value="CALCITONINR"/>
</dbReference>
<evidence type="ECO:0000256" key="8">
    <source>
        <dbReference type="ARBA" id="ARBA00023040"/>
    </source>
</evidence>
<dbReference type="PRINTS" id="PR01350">
    <property type="entry name" value="CTRFAMILY"/>
</dbReference>
<evidence type="ECO:0000256" key="17">
    <source>
        <dbReference type="SAM" id="SignalP"/>
    </source>
</evidence>
<proteinExistence type="inferred from homology"/>
<name>A0ABM0LD61_MICOH</name>
<dbReference type="SUPFAM" id="SSF81321">
    <property type="entry name" value="Family A G protein-coupled receptor-like"/>
    <property type="match status" value="1"/>
</dbReference>
<evidence type="ECO:0000256" key="1">
    <source>
        <dbReference type="ARBA" id="ARBA00004651"/>
    </source>
</evidence>
<dbReference type="Pfam" id="PF00002">
    <property type="entry name" value="7tm_2"/>
    <property type="match status" value="1"/>
</dbReference>
<feature type="chain" id="PRO_5046610101" description="Calcitonin receptor" evidence="17">
    <location>
        <begin position="43"/>
        <end position="539"/>
    </location>
</feature>
<evidence type="ECO:0000256" key="16">
    <source>
        <dbReference type="SAM" id="Phobius"/>
    </source>
</evidence>
<dbReference type="PROSITE" id="PS50261">
    <property type="entry name" value="G_PROTEIN_RECEP_F2_4"/>
    <property type="match status" value="1"/>
</dbReference>
<feature type="domain" description="G-protein coupled receptors family 2 profile 2" evidence="19">
    <location>
        <begin position="165"/>
        <end position="448"/>
    </location>
</feature>
<keyword evidence="5 16" id="KW-0812">Transmembrane</keyword>
<evidence type="ECO:0000256" key="2">
    <source>
        <dbReference type="ARBA" id="ARBA00005314"/>
    </source>
</evidence>
<evidence type="ECO:0000256" key="14">
    <source>
        <dbReference type="ARBA" id="ARBA00049588"/>
    </source>
</evidence>
<evidence type="ECO:0000256" key="3">
    <source>
        <dbReference type="ARBA" id="ARBA00017333"/>
    </source>
</evidence>
<feature type="transmembrane region" description="Helical" evidence="16">
    <location>
        <begin position="287"/>
        <end position="307"/>
    </location>
</feature>
<feature type="transmembrane region" description="Helical" evidence="16">
    <location>
        <begin position="349"/>
        <end position="373"/>
    </location>
</feature>
<keyword evidence="11 21" id="KW-0675">Receptor</keyword>
<dbReference type="InterPro" id="IPR036445">
    <property type="entry name" value="GPCR_2_extracell_dom_sf"/>
</dbReference>
<comment type="similarity">
    <text evidence="2">Belongs to the G-protein coupled receptor 2 family.</text>
</comment>
<evidence type="ECO:0000259" key="18">
    <source>
        <dbReference type="PROSITE" id="PS50227"/>
    </source>
</evidence>
<comment type="subunit">
    <text evidence="15">Heterodimer of CALCR and RAMP1, RAMP2 or RAMP3; the receptor complexes function as AMYR1, AMYR2 and AMYR3 receptors, respectively, and respond to amylin/IAPP, calcitonin/CT and CGRP1 ligands. Interacts with GPRASP2.</text>
</comment>
<evidence type="ECO:0000256" key="15">
    <source>
        <dbReference type="ARBA" id="ARBA00049701"/>
    </source>
</evidence>
<dbReference type="Gene3D" id="4.10.1240.10">
    <property type="entry name" value="GPCR, family 2, extracellular hormone receptor domain"/>
    <property type="match status" value="1"/>
</dbReference>
<keyword evidence="7 16" id="KW-1133">Transmembrane helix</keyword>
<evidence type="ECO:0000313" key="20">
    <source>
        <dbReference type="Proteomes" id="UP000694915"/>
    </source>
</evidence>
<feature type="transmembrane region" description="Helical" evidence="16">
    <location>
        <begin position="314"/>
        <end position="337"/>
    </location>
</feature>
<keyword evidence="6 17" id="KW-0732">Signal</keyword>
<feature type="domain" description="G-protein coupled receptors family 2 profile 1" evidence="18">
    <location>
        <begin position="71"/>
        <end position="155"/>
    </location>
</feature>
<dbReference type="PANTHER" id="PTHR45620">
    <property type="entry name" value="PDF RECEPTOR-LIKE PROTEIN-RELATED"/>
    <property type="match status" value="1"/>
</dbReference>
<dbReference type="PROSITE" id="PS00649">
    <property type="entry name" value="G_PROTEIN_RECEP_F2_1"/>
    <property type="match status" value="1"/>
</dbReference>
<dbReference type="RefSeq" id="XP_005363734.1">
    <property type="nucleotide sequence ID" value="XM_005363677.2"/>
</dbReference>
<dbReference type="PRINTS" id="PR00249">
    <property type="entry name" value="GPCRSECRETIN"/>
</dbReference>
<evidence type="ECO:0000256" key="5">
    <source>
        <dbReference type="ARBA" id="ARBA00022692"/>
    </source>
</evidence>
<dbReference type="GeneID" id="101995289"/>
<dbReference type="InterPro" id="IPR003287">
    <property type="entry name" value="GPCR_2_calcitonin_rcpt_fam"/>
</dbReference>
<evidence type="ECO:0000256" key="13">
    <source>
        <dbReference type="ARBA" id="ARBA00023224"/>
    </source>
</evidence>
<feature type="transmembrane region" description="Helical" evidence="16">
    <location>
        <begin position="394"/>
        <end position="415"/>
    </location>
</feature>
<sequence>MVPRKFKARRGNLRKPRLRFHLVNRFTLLLLLLLNPTPAVQAPTNLSEPSPTNEAFLRTIGRKKLLEAQYGCYDRIQELPPYEGEGLYCNRTWDGWLCWDDTPAGVTAFQNCPDYFPDFDVTEKASKYCDENGEWFRHPDSNRTWSNYTLCNAFTSEKLHNAYALYYLALVGHSLSIAALITSLGIYLFFKSLRCQRVTVHKNMFLTYILNSIIIIIHLVEVVPNGDLVRRDPMQIFHHNTHMWTMRWELSPLLPQSAEGKMDSNNSEVISCKVLHFFHQYMMACNYFWMLCEGIYLHTLIVVAMFAEEQRLCWYYLLGWGFPVIPTTIHAVTRALYYNDNCWLSVETHLLYIVHGPIMVALVVNFFFLLNIVRVLVTKLRQTHQAETYMYLKAVKATMVLVPLLGIQFVVFPWRPSNKILGKIYDYFMHFLIHFQGFFVATIYCFFNHEVQVAVKRHWAKLKIRWRQRWGRRRRRANNRVVAAPRVTAFAEPGGLPIYICHQEPRNPPVNNNPVQERTEVIPLNVIQEDPSAVPEDSA</sequence>
<comment type="function">
    <text evidence="14">G protein-coupled receptor activated by ligand peptides amylin (IAPP), calcitonin (CT/CALCA) and calcitonin gene-related peptide type 1 (CGRP1/CALCA). CALCR interacts with receptor-activity-modifying proteins RAMP1, 2 and 3 to form receptor complexes AMYR1, 2 and 3, respectively. IAPP, CT and CGRP1 activate CALCR and AMYRs with distinct modes of receptor activation resulting in specific phenotypes. Ligand binding causes a conformation change that triggers signaling via guanine nucleotide-binding proteins (G proteins) and modulates the activity of downstream effectors. Activates cAMP-dependent pathway.</text>
</comment>
<dbReference type="PROSITE" id="PS00650">
    <property type="entry name" value="G_PROTEIN_RECEP_F2_2"/>
    <property type="match status" value="1"/>
</dbReference>
<keyword evidence="13" id="KW-0807">Transducer</keyword>
<dbReference type="PROSITE" id="PS50227">
    <property type="entry name" value="G_PROTEIN_RECEP_F2_3"/>
    <property type="match status" value="1"/>
</dbReference>
<comment type="subcellular location">
    <subcellularLocation>
        <location evidence="1">Cell membrane</location>
        <topology evidence="1">Multi-pass membrane protein</topology>
    </subcellularLocation>
</comment>
<evidence type="ECO:0000256" key="10">
    <source>
        <dbReference type="ARBA" id="ARBA00023157"/>
    </source>
</evidence>
<dbReference type="InterPro" id="IPR017983">
    <property type="entry name" value="GPCR_2_secretin-like_CS"/>
</dbReference>
<keyword evidence="8" id="KW-0297">G-protein coupled receptor</keyword>
<feature type="signal peptide" evidence="17">
    <location>
        <begin position="1"/>
        <end position="42"/>
    </location>
</feature>
<evidence type="ECO:0000256" key="7">
    <source>
        <dbReference type="ARBA" id="ARBA00022989"/>
    </source>
</evidence>
<protein>
    <recommendedName>
        <fullName evidence="3">Calcitonin receptor</fullName>
    </recommendedName>
</protein>
<keyword evidence="4" id="KW-1003">Cell membrane</keyword>
<gene>
    <name evidence="21" type="primary">Calcr</name>
</gene>
<evidence type="ECO:0000256" key="6">
    <source>
        <dbReference type="ARBA" id="ARBA00022729"/>
    </source>
</evidence>
<evidence type="ECO:0000313" key="21">
    <source>
        <dbReference type="RefSeq" id="XP_005363734.1"/>
    </source>
</evidence>
<feature type="transmembrane region" description="Helical" evidence="16">
    <location>
        <begin position="427"/>
        <end position="447"/>
    </location>
</feature>